<evidence type="ECO:0000313" key="3">
    <source>
        <dbReference type="EMBL" id="CUH46795.1"/>
    </source>
</evidence>
<dbReference type="AlphaFoldDB" id="A0A0P1ECH2"/>
<dbReference type="EMBL" id="CYPU01000017">
    <property type="protein sequence ID" value="CUH46795.1"/>
    <property type="molecule type" value="Genomic_DNA"/>
</dbReference>
<name>A0A0P1ECH2_9RHOB</name>
<dbReference type="GeneID" id="55492232"/>
<reference evidence="3 4" key="1">
    <citation type="submission" date="2015-09" db="EMBL/GenBank/DDBJ databases">
        <authorList>
            <consortium name="Swine Surveillance"/>
        </authorList>
    </citation>
    <scope>NUCLEOTIDE SEQUENCE [LARGE SCALE GENOMIC DNA]</scope>
    <source>
        <strain evidence="3 4">CECT 4292</strain>
    </source>
</reference>
<feature type="domain" description="Endonuclease/exonuclease/phosphatase" evidence="2">
    <location>
        <begin position="23"/>
        <end position="320"/>
    </location>
</feature>
<dbReference type="OrthoDB" id="292013at2"/>
<organism evidence="3 4">
    <name type="scientific">Ruegeria atlantica</name>
    <dbReference type="NCBI Taxonomy" id="81569"/>
    <lineage>
        <taxon>Bacteria</taxon>
        <taxon>Pseudomonadati</taxon>
        <taxon>Pseudomonadota</taxon>
        <taxon>Alphaproteobacteria</taxon>
        <taxon>Rhodobacterales</taxon>
        <taxon>Roseobacteraceae</taxon>
        <taxon>Ruegeria</taxon>
    </lineage>
</organism>
<dbReference type="Proteomes" id="UP000050783">
    <property type="component" value="Unassembled WGS sequence"/>
</dbReference>
<feature type="chain" id="PRO_5006061452" evidence="1">
    <location>
        <begin position="17"/>
        <end position="343"/>
    </location>
</feature>
<sequence>MIRILILLLLPVVAQAETICIATYNTELSRDGPGLLLRDIRRGDDQVMAVTAVLSETRPDIIALQGIDWDFEGLALAALANRLSEAGLDYPYTFAAQPNSGLETDLDLDGDGRTNGPGDAQGWDRFTGQGGLAVMSRYPIASDQIQDLSDLLWQELPGAELPQHDAGPSPSQQAQNVQRLSSVAHWVVPIEAPAGRLDLMTFHASPPVFDGPEDRNGLRNKDEIRLWSAVMDGEVGRKPDRLFVIAGDANLDPVRGDGRKEAIREFLNDPRLQDPSPADPSGDLTTVVWKTVGPMRVDYVLPSAQWKVVDSGVHWPAAGSEERKTAESASRHRLIWVDLTLPR</sequence>
<gene>
    <name evidence="3" type="ORF">RUA4292_00961</name>
</gene>
<keyword evidence="1" id="KW-0732">Signal</keyword>
<dbReference type="RefSeq" id="WP_058276555.1">
    <property type="nucleotide sequence ID" value="NZ_CYPU01000017.1"/>
</dbReference>
<keyword evidence="3" id="KW-0378">Hydrolase</keyword>
<dbReference type="Pfam" id="PF03372">
    <property type="entry name" value="Exo_endo_phos"/>
    <property type="match status" value="1"/>
</dbReference>
<evidence type="ECO:0000313" key="4">
    <source>
        <dbReference type="Proteomes" id="UP000050783"/>
    </source>
</evidence>
<feature type="signal peptide" evidence="1">
    <location>
        <begin position="1"/>
        <end position="16"/>
    </location>
</feature>
<protein>
    <submittedName>
        <fullName evidence="3">3-phytase (Myo-inositol-hexaphosphate 3-phosphohydrolase)</fullName>
    </submittedName>
</protein>
<dbReference type="Gene3D" id="3.60.10.10">
    <property type="entry name" value="Endonuclease/exonuclease/phosphatase"/>
    <property type="match status" value="1"/>
</dbReference>
<proteinExistence type="predicted"/>
<dbReference type="GO" id="GO:0016787">
    <property type="term" value="F:hydrolase activity"/>
    <property type="evidence" value="ECO:0007669"/>
    <property type="project" value="UniProtKB-KW"/>
</dbReference>
<evidence type="ECO:0000256" key="1">
    <source>
        <dbReference type="SAM" id="SignalP"/>
    </source>
</evidence>
<dbReference type="InterPro" id="IPR036691">
    <property type="entry name" value="Endo/exonu/phosph_ase_sf"/>
</dbReference>
<dbReference type="SUPFAM" id="SSF56219">
    <property type="entry name" value="DNase I-like"/>
    <property type="match status" value="1"/>
</dbReference>
<dbReference type="STRING" id="81569.RUM4293_01881"/>
<accession>A0A0P1ECH2</accession>
<evidence type="ECO:0000259" key="2">
    <source>
        <dbReference type="Pfam" id="PF03372"/>
    </source>
</evidence>
<dbReference type="InterPro" id="IPR005135">
    <property type="entry name" value="Endo/exonuclease/phosphatase"/>
</dbReference>